<reference evidence="1 2" key="1">
    <citation type="submission" date="2020-08" db="EMBL/GenBank/DDBJ databases">
        <title>Genomic Encyclopedia of Type Strains, Phase IV (KMG-V): Genome sequencing to study the core and pangenomes of soil and plant-associated prokaryotes.</title>
        <authorList>
            <person name="Whitman W."/>
        </authorList>
    </citation>
    <scope>NUCLEOTIDE SEQUENCE [LARGE SCALE GENOMIC DNA]</scope>
    <source>
        <strain evidence="1 2">JPY158</strain>
    </source>
</reference>
<proteinExistence type="predicted"/>
<gene>
    <name evidence="1" type="ORF">HDG40_007665</name>
</gene>
<name>A0A7W8QGQ8_PARAM</name>
<organism evidence="1 2">
    <name type="scientific">Paraburkholderia atlantica</name>
    <dbReference type="NCBI Taxonomy" id="2654982"/>
    <lineage>
        <taxon>Bacteria</taxon>
        <taxon>Pseudomonadati</taxon>
        <taxon>Pseudomonadota</taxon>
        <taxon>Betaproteobacteria</taxon>
        <taxon>Burkholderiales</taxon>
        <taxon>Burkholderiaceae</taxon>
        <taxon>Paraburkholderia</taxon>
    </lineage>
</organism>
<dbReference type="AlphaFoldDB" id="A0A7W8QGQ8"/>
<sequence>MLDDDALVDLSEPVRGNIEQRRAVRPDFNASGRSALASTSHIRLGTGGPRGTLSVGHPPTFMAAVDDIVKDAIKVFNSTGHKTVEGALFCYPLKWLDELLAGFLTHQKQELDVGGRRG</sequence>
<accession>A0A7W8QGQ8</accession>
<dbReference type="EMBL" id="JACHDD010000028">
    <property type="protein sequence ID" value="MBB5429468.1"/>
    <property type="molecule type" value="Genomic_DNA"/>
</dbReference>
<dbReference type="Proteomes" id="UP000592780">
    <property type="component" value="Unassembled WGS sequence"/>
</dbReference>
<dbReference type="OrthoDB" id="9134874at2"/>
<evidence type="ECO:0000313" key="2">
    <source>
        <dbReference type="Proteomes" id="UP000592780"/>
    </source>
</evidence>
<keyword evidence="2" id="KW-1185">Reference proteome</keyword>
<comment type="caution">
    <text evidence="1">The sequence shown here is derived from an EMBL/GenBank/DDBJ whole genome shotgun (WGS) entry which is preliminary data.</text>
</comment>
<protein>
    <submittedName>
        <fullName evidence="1">Uncharacterized protein</fullName>
    </submittedName>
</protein>
<evidence type="ECO:0000313" key="1">
    <source>
        <dbReference type="EMBL" id="MBB5429468.1"/>
    </source>
</evidence>
<dbReference type="RefSeq" id="WP_157646463.1">
    <property type="nucleotide sequence ID" value="NZ_JACHDD010000028.1"/>
</dbReference>